<feature type="domain" description="EF-hand" evidence="19">
    <location>
        <begin position="507"/>
        <end position="538"/>
    </location>
</feature>
<evidence type="ECO:0000256" key="4">
    <source>
        <dbReference type="ARBA" id="ARBA00022553"/>
    </source>
</evidence>
<dbReference type="InterPro" id="IPR018247">
    <property type="entry name" value="EF_Hand_1_Ca_BS"/>
</dbReference>
<dbReference type="SUPFAM" id="SSF47473">
    <property type="entry name" value="EF-hand"/>
    <property type="match status" value="1"/>
</dbReference>
<evidence type="ECO:0000259" key="18">
    <source>
        <dbReference type="PROSITE" id="PS50011"/>
    </source>
</evidence>
<reference evidence="20 21" key="1">
    <citation type="submission" date="2017-07" db="EMBL/GenBank/DDBJ databases">
        <title>An improved, manually edited Actinidia chinensis var. chinensis (kiwifruit) genome highlights the challenges associated with draft genomes and gene prediction in plants.</title>
        <authorList>
            <person name="Pilkington S."/>
            <person name="Crowhurst R."/>
            <person name="Hilario E."/>
            <person name="Nardozza S."/>
            <person name="Fraser L."/>
            <person name="Peng Y."/>
            <person name="Gunaseelan K."/>
            <person name="Simpson R."/>
            <person name="Tahir J."/>
            <person name="Deroles S."/>
            <person name="Templeton K."/>
            <person name="Luo Z."/>
            <person name="Davy M."/>
            <person name="Cheng C."/>
            <person name="Mcneilage M."/>
            <person name="Scaglione D."/>
            <person name="Liu Y."/>
            <person name="Zhang Q."/>
            <person name="Datson P."/>
            <person name="De Silva N."/>
            <person name="Gardiner S."/>
            <person name="Bassett H."/>
            <person name="Chagne D."/>
            <person name="Mccallum J."/>
            <person name="Dzierzon H."/>
            <person name="Deng C."/>
            <person name="Wang Y.-Y."/>
            <person name="Barron N."/>
            <person name="Manako K."/>
            <person name="Bowen J."/>
            <person name="Foster T."/>
            <person name="Erridge Z."/>
            <person name="Tiffin H."/>
            <person name="Waite C."/>
            <person name="Davies K."/>
            <person name="Grierson E."/>
            <person name="Laing W."/>
            <person name="Kirk R."/>
            <person name="Chen X."/>
            <person name="Wood M."/>
            <person name="Montefiori M."/>
            <person name="Brummell D."/>
            <person name="Schwinn K."/>
            <person name="Catanach A."/>
            <person name="Fullerton C."/>
            <person name="Li D."/>
            <person name="Meiyalaghan S."/>
            <person name="Nieuwenhuizen N."/>
            <person name="Read N."/>
            <person name="Prakash R."/>
            <person name="Hunter D."/>
            <person name="Zhang H."/>
            <person name="Mckenzie M."/>
            <person name="Knabel M."/>
            <person name="Harris A."/>
            <person name="Allan A."/>
            <person name="Chen A."/>
            <person name="Janssen B."/>
            <person name="Plunkett B."/>
            <person name="Dwamena C."/>
            <person name="Voogd C."/>
            <person name="Leif D."/>
            <person name="Lafferty D."/>
            <person name="Souleyre E."/>
            <person name="Varkonyi-Gasic E."/>
            <person name="Gambi F."/>
            <person name="Hanley J."/>
            <person name="Yao J.-L."/>
            <person name="Cheung J."/>
            <person name="David K."/>
            <person name="Warren B."/>
            <person name="Marsh K."/>
            <person name="Snowden K."/>
            <person name="Lin-Wang K."/>
            <person name="Brian L."/>
            <person name="Martinez-Sanchez M."/>
            <person name="Wang M."/>
            <person name="Ileperuma N."/>
            <person name="Macnee N."/>
            <person name="Campin R."/>
            <person name="Mcatee P."/>
            <person name="Drummond R."/>
            <person name="Espley R."/>
            <person name="Ireland H."/>
            <person name="Wu R."/>
            <person name="Atkinson R."/>
            <person name="Karunairetnam S."/>
            <person name="Bulley S."/>
            <person name="Chunkath S."/>
            <person name="Hanley Z."/>
            <person name="Storey R."/>
            <person name="Thrimawithana A."/>
            <person name="Thomson S."/>
            <person name="David C."/>
            <person name="Testolin R."/>
        </authorList>
    </citation>
    <scope>NUCLEOTIDE SEQUENCE [LARGE SCALE GENOMIC DNA]</scope>
    <source>
        <strain evidence="21">cv. Red5</strain>
        <tissue evidence="20">Young leaf</tissue>
    </source>
</reference>
<dbReference type="Gene3D" id="1.10.238.10">
    <property type="entry name" value="EF-hand"/>
    <property type="match status" value="1"/>
</dbReference>
<feature type="region of interest" description="Disordered" evidence="17">
    <location>
        <begin position="25"/>
        <end position="121"/>
    </location>
</feature>
<keyword evidence="9 20" id="KW-0418">Kinase</keyword>
<sequence>MGNTCVGPNLGNNGFLQSLTAAVWKTRQPDHTLPPPNGESSKNNNEEKSEKPVDSASVSSKGGGFSEPLVPVQSTPPEPVKIASEQPKRVDTTKSIKRETTIARGEAAKDAEAGKQNKPSHIKRVSSVGLQVDSVLQRKTENMKETYSLGRKLGQGQFGTTFLCVEKATGKEFACKSIAKRKLTTEEDVEDVRREIQIMHHLAGHANVISIVGAYEDAVAVHVVMELCAGGELFDRIIQRGHYTERKAAELARIIVGVVEACHSLGVMHRDLKPENFLFVDQEEESPLKTIDFGLSVFFRPGETFTDVVGSPYYVAPEVLRKLYGPECDVWSAGVIIYILLSGVPPFWDGHPWVQIEGVAPDKPLDSAVLSRLKQFSAMNKLKKIAIRVIAENLSEEEIAGLKEMFKMIDTDNSGQITLEELKKGLERVGADLKDSEITGLMQAVDVDNSGTIDYGEFIAAMLHLNKIQKEDHLYAAFSYFDKDGSGYITQDELQQACEQFGLEDIHLEDIIREVDQDNDGRIDYNEFVAMMQDTGFRMKVGRTT</sequence>
<comment type="similarity">
    <text evidence="1">Belongs to the protein kinase superfamily. CAMK Ser/Thr protein kinase family. CaMK subfamily.</text>
</comment>
<dbReference type="PROSITE" id="PS00107">
    <property type="entry name" value="PROTEIN_KINASE_ATP"/>
    <property type="match status" value="1"/>
</dbReference>
<dbReference type="OMA" id="AEWNKIS"/>
<dbReference type="GO" id="GO:0005524">
    <property type="term" value="F:ATP binding"/>
    <property type="evidence" value="ECO:0007669"/>
    <property type="project" value="UniProtKB-UniRule"/>
</dbReference>
<dbReference type="InParanoid" id="A0A2R6R7N6"/>
<evidence type="ECO:0000256" key="17">
    <source>
        <dbReference type="SAM" id="MobiDB-lite"/>
    </source>
</evidence>
<dbReference type="InterPro" id="IPR017441">
    <property type="entry name" value="Protein_kinase_ATP_BS"/>
</dbReference>
<dbReference type="Proteomes" id="UP000241394">
    <property type="component" value="Chromosome LG8"/>
</dbReference>
<keyword evidence="21" id="KW-1185">Reference proteome</keyword>
<evidence type="ECO:0000256" key="10">
    <source>
        <dbReference type="ARBA" id="ARBA00022837"/>
    </source>
</evidence>
<dbReference type="PROSITE" id="PS00018">
    <property type="entry name" value="EF_HAND_1"/>
    <property type="match status" value="4"/>
</dbReference>
<evidence type="ECO:0000256" key="5">
    <source>
        <dbReference type="ARBA" id="ARBA00022679"/>
    </source>
</evidence>
<accession>A0A2R6R7N6</accession>
<dbReference type="Gene3D" id="1.10.510.10">
    <property type="entry name" value="Transferase(Phosphotransferase) domain 1"/>
    <property type="match status" value="1"/>
</dbReference>
<feature type="compositionally biased region" description="Basic and acidic residues" evidence="17">
    <location>
        <begin position="44"/>
        <end position="53"/>
    </location>
</feature>
<evidence type="ECO:0000256" key="13">
    <source>
        <dbReference type="ARBA" id="ARBA00047899"/>
    </source>
</evidence>
<evidence type="ECO:0000256" key="1">
    <source>
        <dbReference type="ARBA" id="ARBA00005354"/>
    </source>
</evidence>
<dbReference type="Gene3D" id="3.30.200.20">
    <property type="entry name" value="Phosphorylase Kinase, domain 1"/>
    <property type="match status" value="1"/>
</dbReference>
<evidence type="ECO:0000313" key="21">
    <source>
        <dbReference type="Proteomes" id="UP000241394"/>
    </source>
</evidence>
<dbReference type="GO" id="GO:0005509">
    <property type="term" value="F:calcium ion binding"/>
    <property type="evidence" value="ECO:0007669"/>
    <property type="project" value="InterPro"/>
</dbReference>
<dbReference type="SMART" id="SM00054">
    <property type="entry name" value="EFh"/>
    <property type="match status" value="4"/>
</dbReference>
<dbReference type="OrthoDB" id="40902at2759"/>
<comment type="catalytic activity">
    <reaction evidence="13">
        <text>L-threonyl-[protein] + ATP = O-phospho-L-threonyl-[protein] + ADP + H(+)</text>
        <dbReference type="Rhea" id="RHEA:46608"/>
        <dbReference type="Rhea" id="RHEA-COMP:11060"/>
        <dbReference type="Rhea" id="RHEA-COMP:11605"/>
        <dbReference type="ChEBI" id="CHEBI:15378"/>
        <dbReference type="ChEBI" id="CHEBI:30013"/>
        <dbReference type="ChEBI" id="CHEBI:30616"/>
        <dbReference type="ChEBI" id="CHEBI:61977"/>
        <dbReference type="ChEBI" id="CHEBI:456216"/>
        <dbReference type="EC" id="2.7.11.1"/>
    </reaction>
</comment>
<evidence type="ECO:0000256" key="12">
    <source>
        <dbReference type="ARBA" id="ARBA00024334"/>
    </source>
</evidence>
<dbReference type="Pfam" id="PF00069">
    <property type="entry name" value="Pkinase"/>
    <property type="match status" value="1"/>
</dbReference>
<keyword evidence="10" id="KW-0106">Calcium</keyword>
<keyword evidence="11 16" id="KW-0067">ATP-binding</keyword>
<dbReference type="CDD" id="cd05117">
    <property type="entry name" value="STKc_CAMK"/>
    <property type="match status" value="1"/>
</dbReference>
<dbReference type="InterPro" id="IPR050205">
    <property type="entry name" value="CDPK_Ser/Thr_kinases"/>
</dbReference>
<evidence type="ECO:0000256" key="3">
    <source>
        <dbReference type="ARBA" id="ARBA00022527"/>
    </source>
</evidence>
<evidence type="ECO:0000256" key="15">
    <source>
        <dbReference type="ARBA" id="ARBA00058232"/>
    </source>
</evidence>
<dbReference type="EMBL" id="NKQK01000008">
    <property type="protein sequence ID" value="PSS23550.1"/>
    <property type="molecule type" value="Genomic_DNA"/>
</dbReference>
<name>A0A2R6R7N6_ACTCC</name>
<evidence type="ECO:0000256" key="6">
    <source>
        <dbReference type="ARBA" id="ARBA00022723"/>
    </source>
</evidence>
<evidence type="ECO:0000256" key="14">
    <source>
        <dbReference type="ARBA" id="ARBA00048679"/>
    </source>
</evidence>
<proteinExistence type="inferred from homology"/>
<reference evidence="21" key="2">
    <citation type="journal article" date="2018" name="BMC Genomics">
        <title>A manually annotated Actinidia chinensis var. chinensis (kiwifruit) genome highlights the challenges associated with draft genomes and gene prediction in plants.</title>
        <authorList>
            <person name="Pilkington S.M."/>
            <person name="Crowhurst R."/>
            <person name="Hilario E."/>
            <person name="Nardozza S."/>
            <person name="Fraser L."/>
            <person name="Peng Y."/>
            <person name="Gunaseelan K."/>
            <person name="Simpson R."/>
            <person name="Tahir J."/>
            <person name="Deroles S.C."/>
            <person name="Templeton K."/>
            <person name="Luo Z."/>
            <person name="Davy M."/>
            <person name="Cheng C."/>
            <person name="McNeilage M."/>
            <person name="Scaglione D."/>
            <person name="Liu Y."/>
            <person name="Zhang Q."/>
            <person name="Datson P."/>
            <person name="De Silva N."/>
            <person name="Gardiner S.E."/>
            <person name="Bassett H."/>
            <person name="Chagne D."/>
            <person name="McCallum J."/>
            <person name="Dzierzon H."/>
            <person name="Deng C."/>
            <person name="Wang Y.Y."/>
            <person name="Barron L."/>
            <person name="Manako K."/>
            <person name="Bowen J."/>
            <person name="Foster T.M."/>
            <person name="Erridge Z.A."/>
            <person name="Tiffin H."/>
            <person name="Waite C.N."/>
            <person name="Davies K.M."/>
            <person name="Grierson E.P."/>
            <person name="Laing W.A."/>
            <person name="Kirk R."/>
            <person name="Chen X."/>
            <person name="Wood M."/>
            <person name="Montefiori M."/>
            <person name="Brummell D.A."/>
            <person name="Schwinn K.E."/>
            <person name="Catanach A."/>
            <person name="Fullerton C."/>
            <person name="Li D."/>
            <person name="Meiyalaghan S."/>
            <person name="Nieuwenhuizen N."/>
            <person name="Read N."/>
            <person name="Prakash R."/>
            <person name="Hunter D."/>
            <person name="Zhang H."/>
            <person name="McKenzie M."/>
            <person name="Knabel M."/>
            <person name="Harris A."/>
            <person name="Allan A.C."/>
            <person name="Gleave A."/>
            <person name="Chen A."/>
            <person name="Janssen B.J."/>
            <person name="Plunkett B."/>
            <person name="Ampomah-Dwamena C."/>
            <person name="Voogd C."/>
            <person name="Leif D."/>
            <person name="Lafferty D."/>
            <person name="Souleyre E.J.F."/>
            <person name="Varkonyi-Gasic E."/>
            <person name="Gambi F."/>
            <person name="Hanley J."/>
            <person name="Yao J.L."/>
            <person name="Cheung J."/>
            <person name="David K.M."/>
            <person name="Warren B."/>
            <person name="Marsh K."/>
            <person name="Snowden K.C."/>
            <person name="Lin-Wang K."/>
            <person name="Brian L."/>
            <person name="Martinez-Sanchez M."/>
            <person name="Wang M."/>
            <person name="Ileperuma N."/>
            <person name="Macnee N."/>
            <person name="Campin R."/>
            <person name="McAtee P."/>
            <person name="Drummond R.S.M."/>
            <person name="Espley R.V."/>
            <person name="Ireland H.S."/>
            <person name="Wu R."/>
            <person name="Atkinson R.G."/>
            <person name="Karunairetnam S."/>
            <person name="Bulley S."/>
            <person name="Chunkath S."/>
            <person name="Hanley Z."/>
            <person name="Storey R."/>
            <person name="Thrimawithana A.H."/>
            <person name="Thomson S."/>
            <person name="David C."/>
            <person name="Testolin R."/>
            <person name="Huang H."/>
            <person name="Hellens R.P."/>
            <person name="Schaffer R.J."/>
        </authorList>
    </citation>
    <scope>NUCLEOTIDE SEQUENCE [LARGE SCALE GENOMIC DNA]</scope>
    <source>
        <strain evidence="21">cv. Red5</strain>
    </source>
</reference>
<dbReference type="AlphaFoldDB" id="A0A2R6R7N6"/>
<dbReference type="FunFam" id="3.30.200.20:FF:000004">
    <property type="entry name" value="Calcium-dependent protein kinase 1"/>
    <property type="match status" value="1"/>
</dbReference>
<comment type="similarity">
    <text evidence="12">Belongs to the protein kinase superfamily. Ser/Thr protein kinase family. CDPK subfamily.</text>
</comment>
<feature type="compositionally biased region" description="Basic and acidic residues" evidence="17">
    <location>
        <begin position="86"/>
        <end position="115"/>
    </location>
</feature>
<dbReference type="PROSITE" id="PS50222">
    <property type="entry name" value="EF_HAND_2"/>
    <property type="match status" value="4"/>
</dbReference>
<feature type="domain" description="Protein kinase" evidence="18">
    <location>
        <begin position="147"/>
        <end position="399"/>
    </location>
</feature>
<keyword evidence="4" id="KW-0597">Phosphoprotein</keyword>
<dbReference type="SMART" id="SM00220">
    <property type="entry name" value="S_TKc"/>
    <property type="match status" value="1"/>
</dbReference>
<dbReference type="InterPro" id="IPR011009">
    <property type="entry name" value="Kinase-like_dom_sf"/>
</dbReference>
<keyword evidence="6" id="KW-0479">Metal-binding</keyword>
<dbReference type="InterPro" id="IPR002048">
    <property type="entry name" value="EF_hand_dom"/>
</dbReference>
<dbReference type="FunFam" id="1.10.238.10:FF:000015">
    <property type="entry name" value="Calcium-dependent protein kinase 1"/>
    <property type="match status" value="1"/>
</dbReference>
<dbReference type="GO" id="GO:0004674">
    <property type="term" value="F:protein serine/threonine kinase activity"/>
    <property type="evidence" value="ECO:0007669"/>
    <property type="project" value="UniProtKB-KW"/>
</dbReference>
<feature type="binding site" evidence="16">
    <location>
        <position position="180"/>
    </location>
    <ligand>
        <name>ATP</name>
        <dbReference type="ChEBI" id="CHEBI:30616"/>
    </ligand>
</feature>
<dbReference type="SUPFAM" id="SSF56112">
    <property type="entry name" value="Protein kinase-like (PK-like)"/>
    <property type="match status" value="1"/>
</dbReference>
<evidence type="ECO:0000256" key="9">
    <source>
        <dbReference type="ARBA" id="ARBA00022777"/>
    </source>
</evidence>
<feature type="domain" description="EF-hand" evidence="19">
    <location>
        <begin position="397"/>
        <end position="432"/>
    </location>
</feature>
<evidence type="ECO:0000256" key="8">
    <source>
        <dbReference type="ARBA" id="ARBA00022741"/>
    </source>
</evidence>
<protein>
    <recommendedName>
        <fullName evidence="2">non-specific serine/threonine protein kinase</fullName>
        <ecNumber evidence="2">2.7.11.1</ecNumber>
    </recommendedName>
</protein>
<dbReference type="InterPro" id="IPR000719">
    <property type="entry name" value="Prot_kinase_dom"/>
</dbReference>
<organism evidence="20 21">
    <name type="scientific">Actinidia chinensis var. chinensis</name>
    <name type="common">Chinese soft-hair kiwi</name>
    <dbReference type="NCBI Taxonomy" id="1590841"/>
    <lineage>
        <taxon>Eukaryota</taxon>
        <taxon>Viridiplantae</taxon>
        <taxon>Streptophyta</taxon>
        <taxon>Embryophyta</taxon>
        <taxon>Tracheophyta</taxon>
        <taxon>Spermatophyta</taxon>
        <taxon>Magnoliopsida</taxon>
        <taxon>eudicotyledons</taxon>
        <taxon>Gunneridae</taxon>
        <taxon>Pentapetalae</taxon>
        <taxon>asterids</taxon>
        <taxon>Ericales</taxon>
        <taxon>Actinidiaceae</taxon>
        <taxon>Actinidia</taxon>
    </lineage>
</organism>
<dbReference type="EC" id="2.7.11.1" evidence="2"/>
<evidence type="ECO:0000256" key="7">
    <source>
        <dbReference type="ARBA" id="ARBA00022737"/>
    </source>
</evidence>
<dbReference type="Gramene" id="PSS23550">
    <property type="protein sequence ID" value="PSS23550"/>
    <property type="gene ID" value="CEY00_Acc08373"/>
</dbReference>
<evidence type="ECO:0000313" key="20">
    <source>
        <dbReference type="EMBL" id="PSS23550.1"/>
    </source>
</evidence>
<evidence type="ECO:0000256" key="11">
    <source>
        <dbReference type="ARBA" id="ARBA00022840"/>
    </source>
</evidence>
<evidence type="ECO:0000256" key="2">
    <source>
        <dbReference type="ARBA" id="ARBA00012513"/>
    </source>
</evidence>
<keyword evidence="5" id="KW-0808">Transferase</keyword>
<dbReference type="STRING" id="1590841.A0A2R6R7N6"/>
<dbReference type="PROSITE" id="PS50011">
    <property type="entry name" value="PROTEIN_KINASE_DOM"/>
    <property type="match status" value="1"/>
</dbReference>
<dbReference type="InterPro" id="IPR011992">
    <property type="entry name" value="EF-hand-dom_pair"/>
</dbReference>
<feature type="domain" description="EF-hand" evidence="19">
    <location>
        <begin position="469"/>
        <end position="504"/>
    </location>
</feature>
<evidence type="ECO:0000259" key="19">
    <source>
        <dbReference type="PROSITE" id="PS50222"/>
    </source>
</evidence>
<comment type="caution">
    <text evidence="20">The sequence shown here is derived from an EMBL/GenBank/DDBJ whole genome shotgun (WGS) entry which is preliminary data.</text>
</comment>
<comment type="catalytic activity">
    <reaction evidence="14">
        <text>L-seryl-[protein] + ATP = O-phospho-L-seryl-[protein] + ADP + H(+)</text>
        <dbReference type="Rhea" id="RHEA:17989"/>
        <dbReference type="Rhea" id="RHEA-COMP:9863"/>
        <dbReference type="Rhea" id="RHEA-COMP:11604"/>
        <dbReference type="ChEBI" id="CHEBI:15378"/>
        <dbReference type="ChEBI" id="CHEBI:29999"/>
        <dbReference type="ChEBI" id="CHEBI:30616"/>
        <dbReference type="ChEBI" id="CHEBI:83421"/>
        <dbReference type="ChEBI" id="CHEBI:456216"/>
        <dbReference type="EC" id="2.7.11.1"/>
    </reaction>
</comment>
<keyword evidence="8 16" id="KW-0547">Nucleotide-binding</keyword>
<keyword evidence="7" id="KW-0677">Repeat</keyword>
<evidence type="ECO:0000256" key="16">
    <source>
        <dbReference type="PROSITE-ProRule" id="PRU10141"/>
    </source>
</evidence>
<dbReference type="PROSITE" id="PS00108">
    <property type="entry name" value="PROTEIN_KINASE_ST"/>
    <property type="match status" value="1"/>
</dbReference>
<dbReference type="FunCoup" id="A0A2R6R7N6">
    <property type="interactions" value="1286"/>
</dbReference>
<feature type="domain" description="EF-hand" evidence="19">
    <location>
        <begin position="433"/>
        <end position="468"/>
    </location>
</feature>
<dbReference type="Pfam" id="PF13499">
    <property type="entry name" value="EF-hand_7"/>
    <property type="match status" value="2"/>
</dbReference>
<gene>
    <name evidence="20" type="ORF">CEY00_Acc08373</name>
</gene>
<dbReference type="FunFam" id="1.10.510.10:FF:001294">
    <property type="entry name" value="CDPK-related kinase 3"/>
    <property type="match status" value="1"/>
</dbReference>
<dbReference type="PANTHER" id="PTHR24349">
    <property type="entry name" value="SERINE/THREONINE-PROTEIN KINASE"/>
    <property type="match status" value="1"/>
</dbReference>
<dbReference type="InterPro" id="IPR008271">
    <property type="entry name" value="Ser/Thr_kinase_AS"/>
</dbReference>
<keyword evidence="3" id="KW-0723">Serine/threonine-protein kinase</keyword>
<comment type="function">
    <text evidence="15">May play a role in signal transduction pathways that involve calcium as a second messenger.</text>
</comment>